<name>A0A9W9CJ76_9PLEO</name>
<comment type="caution">
    <text evidence="2">The sequence shown here is derived from an EMBL/GenBank/DDBJ whole genome shotgun (WGS) entry which is preliminary data.</text>
</comment>
<gene>
    <name evidence="2" type="ORF">N0V83_008752</name>
</gene>
<evidence type="ECO:0000256" key="1">
    <source>
        <dbReference type="SAM" id="MobiDB-lite"/>
    </source>
</evidence>
<evidence type="ECO:0000313" key="2">
    <source>
        <dbReference type="EMBL" id="KAJ4365134.1"/>
    </source>
</evidence>
<organism evidence="2 3">
    <name type="scientific">Neocucurbitaria cava</name>
    <dbReference type="NCBI Taxonomy" id="798079"/>
    <lineage>
        <taxon>Eukaryota</taxon>
        <taxon>Fungi</taxon>
        <taxon>Dikarya</taxon>
        <taxon>Ascomycota</taxon>
        <taxon>Pezizomycotina</taxon>
        <taxon>Dothideomycetes</taxon>
        <taxon>Pleosporomycetidae</taxon>
        <taxon>Pleosporales</taxon>
        <taxon>Pleosporineae</taxon>
        <taxon>Cucurbitariaceae</taxon>
        <taxon>Neocucurbitaria</taxon>
    </lineage>
</organism>
<dbReference type="EMBL" id="JAPEUY010000016">
    <property type="protein sequence ID" value="KAJ4365134.1"/>
    <property type="molecule type" value="Genomic_DNA"/>
</dbReference>
<feature type="compositionally biased region" description="Acidic residues" evidence="1">
    <location>
        <begin position="129"/>
        <end position="142"/>
    </location>
</feature>
<accession>A0A9W9CJ76</accession>
<reference evidence="2" key="1">
    <citation type="submission" date="2022-10" db="EMBL/GenBank/DDBJ databases">
        <title>Tapping the CABI collections for fungal endophytes: first genome assemblies for Collariella, Neodidymelliopsis, Ascochyta clinopodiicola, Didymella pomorum, Didymosphaeria variabile, Neocosmospora piperis and Neocucurbitaria cava.</title>
        <authorList>
            <person name="Hill R."/>
        </authorList>
    </citation>
    <scope>NUCLEOTIDE SEQUENCE</scope>
    <source>
        <strain evidence="2">IMI 356814</strain>
    </source>
</reference>
<proteinExistence type="predicted"/>
<evidence type="ECO:0000313" key="3">
    <source>
        <dbReference type="Proteomes" id="UP001140560"/>
    </source>
</evidence>
<dbReference type="OrthoDB" id="3684516at2759"/>
<dbReference type="AlphaFoldDB" id="A0A9W9CJ76"/>
<sequence>MAPNDSRHLLPMNSIVFNSQQSPRPPRFTISYDPTLANLHEAQDTTITALPQPNPITEKPPTAHKRSIWSRMVNKLKIVFRRHKKEKSASIGSLTEYQHVVTSGPEPLRSVSPPAATVAGAKRDTEGTAVEEDNESDWEDVEETRLFRRE</sequence>
<keyword evidence="3" id="KW-1185">Reference proteome</keyword>
<feature type="region of interest" description="Disordered" evidence="1">
    <location>
        <begin position="103"/>
        <end position="150"/>
    </location>
</feature>
<protein>
    <submittedName>
        <fullName evidence="2">Uncharacterized protein</fullName>
    </submittedName>
</protein>
<dbReference type="Proteomes" id="UP001140560">
    <property type="component" value="Unassembled WGS sequence"/>
</dbReference>